<dbReference type="EnsemblMetazoa" id="XM_030988576">
    <property type="protein sequence ID" value="XP_030844436"/>
    <property type="gene ID" value="LOC590577"/>
</dbReference>
<keyword evidence="2" id="KW-0472">Membrane</keyword>
<dbReference type="InParanoid" id="A0A7M7P0S4"/>
<feature type="transmembrane region" description="Helical" evidence="2">
    <location>
        <begin position="141"/>
        <end position="164"/>
    </location>
</feature>
<reference evidence="3" key="2">
    <citation type="submission" date="2021-01" db="UniProtKB">
        <authorList>
            <consortium name="EnsemblMetazoa"/>
        </authorList>
    </citation>
    <scope>IDENTIFICATION</scope>
</reference>
<dbReference type="KEGG" id="spu:590577"/>
<evidence type="ECO:0000313" key="4">
    <source>
        <dbReference type="Proteomes" id="UP000007110"/>
    </source>
</evidence>
<dbReference type="InterPro" id="IPR030417">
    <property type="entry name" value="MS4A"/>
</dbReference>
<dbReference type="GeneID" id="590577"/>
<accession>A0A7M7P0S4</accession>
<sequence length="237" mass="25810">MTTAPHYMYPVSLLGQAKYLHQFKITSIIHLTSGIALVILGIAAALTRAMWSFYAAPIWCGLFFFIVPGIVGLCAAQQRKHHLTAAYIGLSVMCSVISLGLFIFYWVIIRHEKTLGYVHFTYCNPFHSLEFDCRKSLAGRMVIDVLIALISLMAFIASILGVLFGSCFNCTCCASCFKECYSDAPECCLCCGQRATNEVSAEDILADGSLRLEVTSSASQPEAPKLPTKAPSGGEPV</sequence>
<dbReference type="RefSeq" id="XP_030844436.1">
    <property type="nucleotide sequence ID" value="XM_030988576.1"/>
</dbReference>
<organism evidence="3 4">
    <name type="scientific">Strongylocentrotus purpuratus</name>
    <name type="common">Purple sea urchin</name>
    <dbReference type="NCBI Taxonomy" id="7668"/>
    <lineage>
        <taxon>Eukaryota</taxon>
        <taxon>Metazoa</taxon>
        <taxon>Echinodermata</taxon>
        <taxon>Eleutherozoa</taxon>
        <taxon>Echinozoa</taxon>
        <taxon>Echinoidea</taxon>
        <taxon>Euechinoidea</taxon>
        <taxon>Echinacea</taxon>
        <taxon>Camarodonta</taxon>
        <taxon>Echinidea</taxon>
        <taxon>Strongylocentrotidae</taxon>
        <taxon>Strongylocentrotus</taxon>
    </lineage>
</organism>
<protein>
    <submittedName>
        <fullName evidence="3">Uncharacterized protein</fullName>
    </submittedName>
</protein>
<evidence type="ECO:0000313" key="3">
    <source>
        <dbReference type="EnsemblMetazoa" id="XP_030844436"/>
    </source>
</evidence>
<keyword evidence="2" id="KW-1133">Transmembrane helix</keyword>
<keyword evidence="2" id="KW-0812">Transmembrane</keyword>
<proteinExistence type="predicted"/>
<feature type="transmembrane region" description="Helical" evidence="2">
    <location>
        <begin position="85"/>
        <end position="108"/>
    </location>
</feature>
<feature type="transmembrane region" description="Helical" evidence="2">
    <location>
        <begin position="53"/>
        <end position="73"/>
    </location>
</feature>
<evidence type="ECO:0000256" key="2">
    <source>
        <dbReference type="SAM" id="Phobius"/>
    </source>
</evidence>
<dbReference type="PANTHER" id="PTHR23320">
    <property type="entry name" value="MEMBRANE-SPANNING 4-DOMAINS SUBFAMILY A MS4A -RELATED"/>
    <property type="match status" value="1"/>
</dbReference>
<name>A0A7M7P0S4_STRPU</name>
<dbReference type="Proteomes" id="UP000007110">
    <property type="component" value="Unassembled WGS sequence"/>
</dbReference>
<feature type="transmembrane region" description="Helical" evidence="2">
    <location>
        <begin position="28"/>
        <end position="46"/>
    </location>
</feature>
<evidence type="ECO:0000256" key="1">
    <source>
        <dbReference type="SAM" id="MobiDB-lite"/>
    </source>
</evidence>
<dbReference type="AlphaFoldDB" id="A0A7M7P0S4"/>
<keyword evidence="4" id="KW-1185">Reference proteome</keyword>
<dbReference type="OrthoDB" id="10362621at2759"/>
<feature type="region of interest" description="Disordered" evidence="1">
    <location>
        <begin position="215"/>
        <end position="237"/>
    </location>
</feature>
<reference evidence="4" key="1">
    <citation type="submission" date="2015-02" db="EMBL/GenBank/DDBJ databases">
        <title>Genome sequencing for Strongylocentrotus purpuratus.</title>
        <authorList>
            <person name="Murali S."/>
            <person name="Liu Y."/>
            <person name="Vee V."/>
            <person name="English A."/>
            <person name="Wang M."/>
            <person name="Skinner E."/>
            <person name="Han Y."/>
            <person name="Muzny D.M."/>
            <person name="Worley K.C."/>
            <person name="Gibbs R.A."/>
        </authorList>
    </citation>
    <scope>NUCLEOTIDE SEQUENCE</scope>
</reference>
<dbReference type="PANTHER" id="PTHR23320:SF130">
    <property type="entry name" value="TRANSMEMBRANE PROTEIN 212"/>
    <property type="match status" value="1"/>
</dbReference>